<dbReference type="GO" id="GO:0009103">
    <property type="term" value="P:lipopolysaccharide biosynthetic process"/>
    <property type="evidence" value="ECO:0007669"/>
    <property type="project" value="TreeGrafter"/>
</dbReference>
<dbReference type="GO" id="GO:0016020">
    <property type="term" value="C:membrane"/>
    <property type="evidence" value="ECO:0007669"/>
    <property type="project" value="TreeGrafter"/>
</dbReference>
<protein>
    <recommendedName>
        <fullName evidence="4">Acyltransferase 3 domain-containing protein</fullName>
    </recommendedName>
</protein>
<dbReference type="PANTHER" id="PTHR23028">
    <property type="entry name" value="ACETYLTRANSFERASE"/>
    <property type="match status" value="1"/>
</dbReference>
<evidence type="ECO:0008006" key="4">
    <source>
        <dbReference type="Google" id="ProtNLM"/>
    </source>
</evidence>
<keyword evidence="1" id="KW-0472">Membrane</keyword>
<proteinExistence type="predicted"/>
<name>A0A9X1UHC6_9BRAD</name>
<keyword evidence="1" id="KW-0812">Transmembrane</keyword>
<feature type="transmembrane region" description="Helical" evidence="1">
    <location>
        <begin position="62"/>
        <end position="83"/>
    </location>
</feature>
<accession>A0A9X1UHC6</accession>
<evidence type="ECO:0000313" key="3">
    <source>
        <dbReference type="Proteomes" id="UP001139054"/>
    </source>
</evidence>
<dbReference type="EMBL" id="JAKLTY010000010">
    <property type="protein sequence ID" value="MCG2628292.1"/>
    <property type="molecule type" value="Genomic_DNA"/>
</dbReference>
<dbReference type="AlphaFoldDB" id="A0A9X1UHC6"/>
<feature type="transmembrane region" description="Helical" evidence="1">
    <location>
        <begin position="103"/>
        <end position="121"/>
    </location>
</feature>
<gene>
    <name evidence="2" type="ORF">L6654_16800</name>
</gene>
<comment type="caution">
    <text evidence="2">The sequence shown here is derived from an EMBL/GenBank/DDBJ whole genome shotgun (WGS) entry which is preliminary data.</text>
</comment>
<reference evidence="2" key="1">
    <citation type="submission" date="2022-01" db="EMBL/GenBank/DDBJ databases">
        <title>Genome sequnece data of strain Bradyrhizobium sp. nov.</title>
        <authorList>
            <person name="Zhang J."/>
        </authorList>
    </citation>
    <scope>NUCLEOTIDE SEQUENCE</scope>
    <source>
        <strain evidence="2">WYCCWR 13023</strain>
    </source>
</reference>
<organism evidence="2 3">
    <name type="scientific">Bradyrhizobium zhengyangense</name>
    <dbReference type="NCBI Taxonomy" id="2911009"/>
    <lineage>
        <taxon>Bacteria</taxon>
        <taxon>Pseudomonadati</taxon>
        <taxon>Pseudomonadota</taxon>
        <taxon>Alphaproteobacteria</taxon>
        <taxon>Hyphomicrobiales</taxon>
        <taxon>Nitrobacteraceae</taxon>
        <taxon>Bradyrhizobium</taxon>
    </lineage>
</organism>
<evidence type="ECO:0000313" key="2">
    <source>
        <dbReference type="EMBL" id="MCG2628292.1"/>
    </source>
</evidence>
<dbReference type="InterPro" id="IPR050879">
    <property type="entry name" value="Acyltransferase_3"/>
</dbReference>
<keyword evidence="1" id="KW-1133">Transmembrane helix</keyword>
<sequence>MAVSLGQVRRFAAVRLGLVVIGIVIYHYPVLHFAPQYWFWVLLSAPGLFLLALSFDGLRGIGNVILAFAPLVAIGRVSYGLYLYHLPIFWAFDTETAQTWTPIVWSVLLTTTVVSISWWFVEKPALRLKSAQFKPTFEAASGQG</sequence>
<dbReference type="RefSeq" id="WP_237890428.1">
    <property type="nucleotide sequence ID" value="NZ_JAKLTY010000010.1"/>
</dbReference>
<evidence type="ECO:0000256" key="1">
    <source>
        <dbReference type="SAM" id="Phobius"/>
    </source>
</evidence>
<dbReference type="PANTHER" id="PTHR23028:SF53">
    <property type="entry name" value="ACYL_TRANSF_3 DOMAIN-CONTAINING PROTEIN"/>
    <property type="match status" value="1"/>
</dbReference>
<feature type="transmembrane region" description="Helical" evidence="1">
    <location>
        <begin position="12"/>
        <end position="31"/>
    </location>
</feature>
<feature type="transmembrane region" description="Helical" evidence="1">
    <location>
        <begin position="37"/>
        <end position="55"/>
    </location>
</feature>
<dbReference type="Proteomes" id="UP001139054">
    <property type="component" value="Unassembled WGS sequence"/>
</dbReference>